<name>A0AAW8B3U5_9GAMM</name>
<dbReference type="RefSeq" id="WP_305170765.1">
    <property type="nucleotide sequence ID" value="NZ_JAUUUU010000004.1"/>
</dbReference>
<keyword evidence="2" id="KW-1185">Reference proteome</keyword>
<proteinExistence type="predicted"/>
<reference evidence="1" key="1">
    <citation type="journal article" date="2010" name="Int. J. Syst. Evol. Microbiol.">
        <title>Porticoccus litoralis gen. nov., sp. nov., a gammaproteobacterium isolated from the Yellow Sea.</title>
        <authorList>
            <person name="Oh H.M."/>
            <person name="Kim H."/>
            <person name="Kim K.M."/>
            <person name="Min G.S."/>
            <person name="Cho J.C."/>
        </authorList>
    </citation>
    <scope>NUCLEOTIDE SEQUENCE</scope>
    <source>
        <strain evidence="1">DSM 25064</strain>
    </source>
</reference>
<dbReference type="Proteomes" id="UP001178354">
    <property type="component" value="Unassembled WGS sequence"/>
</dbReference>
<organism evidence="1 2">
    <name type="scientific">Porticoccus litoralis</name>
    <dbReference type="NCBI Taxonomy" id="434086"/>
    <lineage>
        <taxon>Bacteria</taxon>
        <taxon>Pseudomonadati</taxon>
        <taxon>Pseudomonadota</taxon>
        <taxon>Gammaproteobacteria</taxon>
        <taxon>Cellvibrionales</taxon>
        <taxon>Porticoccaceae</taxon>
        <taxon>Porticoccus</taxon>
    </lineage>
</organism>
<evidence type="ECO:0000313" key="1">
    <source>
        <dbReference type="EMBL" id="MDP1521102.1"/>
    </source>
</evidence>
<comment type="caution">
    <text evidence="1">The sequence shown here is derived from an EMBL/GenBank/DDBJ whole genome shotgun (WGS) entry which is preliminary data.</text>
</comment>
<sequence>MTFLLTLLLTFIVVLVAIVVFVHVGTPVYQLKKHNVETLLAMVVAGEATENDWQVFLGVPIRHNEQLEALRLACCEISEREYMGGSGPLLTAKGIDEVRQLLEQLQGDEE</sequence>
<protein>
    <submittedName>
        <fullName evidence="1">Uncharacterized protein</fullName>
    </submittedName>
</protein>
<evidence type="ECO:0000313" key="2">
    <source>
        <dbReference type="Proteomes" id="UP001178354"/>
    </source>
</evidence>
<gene>
    <name evidence="1" type="ORF">Q8A57_08990</name>
</gene>
<accession>A0AAW8B3U5</accession>
<reference evidence="1" key="2">
    <citation type="submission" date="2023-08" db="EMBL/GenBank/DDBJ databases">
        <authorList>
            <person name="Luo J."/>
        </authorList>
    </citation>
    <scope>NUCLEOTIDE SEQUENCE</scope>
    <source>
        <strain evidence="1">DSM 25064</strain>
    </source>
</reference>
<dbReference type="EMBL" id="JAUUUU010000004">
    <property type="protein sequence ID" value="MDP1521102.1"/>
    <property type="molecule type" value="Genomic_DNA"/>
</dbReference>
<dbReference type="AlphaFoldDB" id="A0AAW8B3U5"/>